<feature type="domain" description="FAD-binding FR-type" evidence="12">
    <location>
        <begin position="1"/>
        <end position="121"/>
    </location>
</feature>
<evidence type="ECO:0000256" key="10">
    <source>
        <dbReference type="ARBA" id="ARBA00034078"/>
    </source>
</evidence>
<reference evidence="13 14" key="1">
    <citation type="journal article" date="2019" name="Int. J. Syst. Evol. Microbiol.">
        <title>The Global Catalogue of Microorganisms (GCM) 10K type strain sequencing project: providing services to taxonomists for standard genome sequencing and annotation.</title>
        <authorList>
            <consortium name="The Broad Institute Genomics Platform"/>
            <consortium name="The Broad Institute Genome Sequencing Center for Infectious Disease"/>
            <person name="Wu L."/>
            <person name="Ma J."/>
        </authorList>
    </citation>
    <scope>NUCLEOTIDE SEQUENCE [LARGE SCALE GENOMIC DNA]</scope>
    <source>
        <strain evidence="13 14">JCM 14046</strain>
    </source>
</reference>
<name>A0ABN2PUQ4_9ACTN</name>
<evidence type="ECO:0000256" key="2">
    <source>
        <dbReference type="ARBA" id="ARBA00022448"/>
    </source>
</evidence>
<dbReference type="InterPro" id="IPR050353">
    <property type="entry name" value="PyrK_electron_transfer"/>
</dbReference>
<keyword evidence="7" id="KW-0249">Electron transport</keyword>
<dbReference type="PANTHER" id="PTHR43513">
    <property type="entry name" value="DIHYDROOROTATE DEHYDROGENASE B (NAD(+)), ELECTRON TRANSFER SUBUNIT"/>
    <property type="match status" value="1"/>
</dbReference>
<dbReference type="InterPro" id="IPR019480">
    <property type="entry name" value="Dihydroorotate_DH_Fe-S-bd"/>
</dbReference>
<dbReference type="InterPro" id="IPR037117">
    <property type="entry name" value="Dihydroorotate_DH_ele_sf"/>
</dbReference>
<keyword evidence="6" id="KW-0274">FAD</keyword>
<feature type="compositionally biased region" description="Pro residues" evidence="11">
    <location>
        <begin position="1"/>
        <end position="19"/>
    </location>
</feature>
<dbReference type="EMBL" id="BAAAMY010000015">
    <property type="protein sequence ID" value="GAA1932191.1"/>
    <property type="molecule type" value="Genomic_DNA"/>
</dbReference>
<comment type="cofactor">
    <cofactor evidence="10">
        <name>[2Fe-2S] cluster</name>
        <dbReference type="ChEBI" id="CHEBI:190135"/>
    </cofactor>
</comment>
<dbReference type="Pfam" id="PF10418">
    <property type="entry name" value="DHODB_Fe-S_bind"/>
    <property type="match status" value="1"/>
</dbReference>
<evidence type="ECO:0000256" key="6">
    <source>
        <dbReference type="ARBA" id="ARBA00022827"/>
    </source>
</evidence>
<sequence length="293" mass="30166">MTSTPPPGDPAPTAAPTPTGPVHVIGEILHSRRTGAYQHVTLAAPDVAERVRPGTVVALTAGEPRLGRRLFWVRGVRTVGGFGSAVEIVVEPTGPGSRWVAELPVGARLPVTGPLGRPFSLPRDPVSCVLVGEEVAAACLYPLALRLKERGCAVTMLLGARSESHLLAALEARRTARSVTVVTADGSVGRKGPADDLFGAALPEVLERAAADVVYAAATTPSLARVARAAEHHGAWCQTALTQPGVCGTGLCQGCAVPVAGEDGLVRSARACADGPVFRGDRVRWDELAGGAP</sequence>
<accession>A0ABN2PUQ4</accession>
<dbReference type="SUPFAM" id="SSF63380">
    <property type="entry name" value="Riboflavin synthase domain-like"/>
    <property type="match status" value="1"/>
</dbReference>
<dbReference type="PIRSF" id="PIRSF006816">
    <property type="entry name" value="Cyc3_hyd_g"/>
    <property type="match status" value="1"/>
</dbReference>
<protein>
    <submittedName>
        <fullName evidence="13">Sulfide/dihydroorotate dehydrogenase-like FAD/NAD-binding protein</fullName>
    </submittedName>
</protein>
<evidence type="ECO:0000256" key="9">
    <source>
        <dbReference type="ARBA" id="ARBA00023014"/>
    </source>
</evidence>
<keyword evidence="9" id="KW-0411">Iron-sulfur</keyword>
<comment type="similarity">
    <text evidence="1">Belongs to the PyrK family.</text>
</comment>
<organism evidence="13 14">
    <name type="scientific">Nocardioides lentus</name>
    <dbReference type="NCBI Taxonomy" id="338077"/>
    <lineage>
        <taxon>Bacteria</taxon>
        <taxon>Bacillati</taxon>
        <taxon>Actinomycetota</taxon>
        <taxon>Actinomycetes</taxon>
        <taxon>Propionibacteriales</taxon>
        <taxon>Nocardioidaceae</taxon>
        <taxon>Nocardioides</taxon>
    </lineage>
</organism>
<keyword evidence="8" id="KW-0408">Iron</keyword>
<dbReference type="InterPro" id="IPR017938">
    <property type="entry name" value="Riboflavin_synthase-like_b-brl"/>
</dbReference>
<dbReference type="SUPFAM" id="SSF52343">
    <property type="entry name" value="Ferredoxin reductase-like, C-terminal NADP-linked domain"/>
    <property type="match status" value="1"/>
</dbReference>
<keyword evidence="4" id="KW-0001">2Fe-2S</keyword>
<feature type="region of interest" description="Disordered" evidence="11">
    <location>
        <begin position="1"/>
        <end position="21"/>
    </location>
</feature>
<dbReference type="InterPro" id="IPR017927">
    <property type="entry name" value="FAD-bd_FR_type"/>
</dbReference>
<evidence type="ECO:0000256" key="8">
    <source>
        <dbReference type="ARBA" id="ARBA00023004"/>
    </source>
</evidence>
<evidence type="ECO:0000256" key="1">
    <source>
        <dbReference type="ARBA" id="ARBA00006422"/>
    </source>
</evidence>
<dbReference type="Gene3D" id="2.10.240.10">
    <property type="entry name" value="Dihydroorotate dehydrogenase, electron transfer subunit"/>
    <property type="match status" value="1"/>
</dbReference>
<keyword evidence="3" id="KW-0285">Flavoprotein</keyword>
<dbReference type="InterPro" id="IPR012165">
    <property type="entry name" value="Cyt_c3_hydrogenase_gsu"/>
</dbReference>
<dbReference type="PROSITE" id="PS51384">
    <property type="entry name" value="FAD_FR"/>
    <property type="match status" value="1"/>
</dbReference>
<dbReference type="PANTHER" id="PTHR43513:SF3">
    <property type="entry name" value="DIHYDROOROTATE DEHYDROGENASE B (NAD(+)), ELECTRON TRANSFER SUBUNIT-RELATED"/>
    <property type="match status" value="1"/>
</dbReference>
<dbReference type="Gene3D" id="3.40.50.80">
    <property type="entry name" value="Nucleotide-binding domain of ferredoxin-NADP reductase (FNR) module"/>
    <property type="match status" value="1"/>
</dbReference>
<comment type="caution">
    <text evidence="13">The sequence shown here is derived from an EMBL/GenBank/DDBJ whole genome shotgun (WGS) entry which is preliminary data.</text>
</comment>
<evidence type="ECO:0000313" key="13">
    <source>
        <dbReference type="EMBL" id="GAA1932191.1"/>
    </source>
</evidence>
<evidence type="ECO:0000256" key="3">
    <source>
        <dbReference type="ARBA" id="ARBA00022630"/>
    </source>
</evidence>
<dbReference type="InterPro" id="IPR039261">
    <property type="entry name" value="FNR_nucleotide-bd"/>
</dbReference>
<proteinExistence type="inferred from homology"/>
<dbReference type="RefSeq" id="WP_344009582.1">
    <property type="nucleotide sequence ID" value="NZ_BAAAMY010000015.1"/>
</dbReference>
<evidence type="ECO:0000256" key="4">
    <source>
        <dbReference type="ARBA" id="ARBA00022714"/>
    </source>
</evidence>
<keyword evidence="2" id="KW-0813">Transport</keyword>
<keyword evidence="14" id="KW-1185">Reference proteome</keyword>
<evidence type="ECO:0000256" key="11">
    <source>
        <dbReference type="SAM" id="MobiDB-lite"/>
    </source>
</evidence>
<dbReference type="Gene3D" id="2.40.30.10">
    <property type="entry name" value="Translation factors"/>
    <property type="match status" value="1"/>
</dbReference>
<evidence type="ECO:0000256" key="5">
    <source>
        <dbReference type="ARBA" id="ARBA00022723"/>
    </source>
</evidence>
<evidence type="ECO:0000313" key="14">
    <source>
        <dbReference type="Proteomes" id="UP001501612"/>
    </source>
</evidence>
<evidence type="ECO:0000256" key="7">
    <source>
        <dbReference type="ARBA" id="ARBA00022982"/>
    </source>
</evidence>
<gene>
    <name evidence="13" type="ORF">GCM10009737_37710</name>
</gene>
<dbReference type="Proteomes" id="UP001501612">
    <property type="component" value="Unassembled WGS sequence"/>
</dbReference>
<evidence type="ECO:0000259" key="12">
    <source>
        <dbReference type="PROSITE" id="PS51384"/>
    </source>
</evidence>
<keyword evidence="5" id="KW-0479">Metal-binding</keyword>